<accession>A0A6A4H2J3</accession>
<sequence length="53" mass="5843">MMQPAWAAGVALANDDNGSPSEERAVYFELFNVILILFPLTYLLTLNITSLVV</sequence>
<feature type="transmembrane region" description="Helical" evidence="1">
    <location>
        <begin position="30"/>
        <end position="52"/>
    </location>
</feature>
<keyword evidence="1" id="KW-1133">Transmembrane helix</keyword>
<organism evidence="2 3">
    <name type="scientific">Gymnopus androsaceus JB14</name>
    <dbReference type="NCBI Taxonomy" id="1447944"/>
    <lineage>
        <taxon>Eukaryota</taxon>
        <taxon>Fungi</taxon>
        <taxon>Dikarya</taxon>
        <taxon>Basidiomycota</taxon>
        <taxon>Agaricomycotina</taxon>
        <taxon>Agaricomycetes</taxon>
        <taxon>Agaricomycetidae</taxon>
        <taxon>Agaricales</taxon>
        <taxon>Marasmiineae</taxon>
        <taxon>Omphalotaceae</taxon>
        <taxon>Gymnopus</taxon>
    </lineage>
</organism>
<protein>
    <submittedName>
        <fullName evidence="2">Uncharacterized protein</fullName>
    </submittedName>
</protein>
<evidence type="ECO:0000313" key="2">
    <source>
        <dbReference type="EMBL" id="KAE9391986.1"/>
    </source>
</evidence>
<keyword evidence="3" id="KW-1185">Reference proteome</keyword>
<evidence type="ECO:0000256" key="1">
    <source>
        <dbReference type="SAM" id="Phobius"/>
    </source>
</evidence>
<proteinExistence type="predicted"/>
<keyword evidence="1" id="KW-0812">Transmembrane</keyword>
<dbReference type="OrthoDB" id="76293at2759"/>
<reference evidence="2" key="1">
    <citation type="journal article" date="2019" name="Environ. Microbiol.">
        <title>Fungal ecological strategies reflected in gene transcription - a case study of two litter decomposers.</title>
        <authorList>
            <person name="Barbi F."/>
            <person name="Kohler A."/>
            <person name="Barry K."/>
            <person name="Baskaran P."/>
            <person name="Daum C."/>
            <person name="Fauchery L."/>
            <person name="Ihrmark K."/>
            <person name="Kuo A."/>
            <person name="LaButti K."/>
            <person name="Lipzen A."/>
            <person name="Morin E."/>
            <person name="Grigoriev I.V."/>
            <person name="Henrissat B."/>
            <person name="Lindahl B."/>
            <person name="Martin F."/>
        </authorList>
    </citation>
    <scope>NUCLEOTIDE SEQUENCE</scope>
    <source>
        <strain evidence="2">JB14</strain>
    </source>
</reference>
<dbReference type="Proteomes" id="UP000799118">
    <property type="component" value="Unassembled WGS sequence"/>
</dbReference>
<name>A0A6A4H2J3_9AGAR</name>
<evidence type="ECO:0000313" key="3">
    <source>
        <dbReference type="Proteomes" id="UP000799118"/>
    </source>
</evidence>
<keyword evidence="1" id="KW-0472">Membrane</keyword>
<gene>
    <name evidence="2" type="ORF">BT96DRAFT_289372</name>
</gene>
<dbReference type="AlphaFoldDB" id="A0A6A4H2J3"/>
<dbReference type="EMBL" id="ML769607">
    <property type="protein sequence ID" value="KAE9391986.1"/>
    <property type="molecule type" value="Genomic_DNA"/>
</dbReference>